<protein>
    <submittedName>
        <fullName evidence="1">Uncharacterized protein</fullName>
    </submittedName>
</protein>
<dbReference type="Proteomes" id="UP000054053">
    <property type="component" value="Unassembled WGS sequence"/>
</dbReference>
<accession>A0A1B5KV41</accession>
<dbReference type="Gene3D" id="3.40.50.2000">
    <property type="entry name" value="Glycogen Phosphorylase B"/>
    <property type="match status" value="2"/>
</dbReference>
<proteinExistence type="predicted"/>
<dbReference type="GO" id="GO:0004805">
    <property type="term" value="F:trehalose-phosphatase activity"/>
    <property type="evidence" value="ECO:0007669"/>
    <property type="project" value="TreeGrafter"/>
</dbReference>
<dbReference type="Pfam" id="PF00982">
    <property type="entry name" value="Glyco_transf_20"/>
    <property type="match status" value="1"/>
</dbReference>
<comment type="caution">
    <text evidence="1">The sequence shown here is derived from an EMBL/GenBank/DDBJ whole genome shotgun (WGS) entry which is preliminary data.</text>
</comment>
<dbReference type="CDD" id="cd03788">
    <property type="entry name" value="GT20_TPS"/>
    <property type="match status" value="1"/>
</dbReference>
<sequence length="515" mass="58236">MRSALLDALHYLSDDSPWDHTVVAWTGEIHPSSAAAHRLEPDTRPAVIPTSTSISLVGSPHVPTELKSSEVHITAEDQMRLERQLREDKLKIVPIWLHDDGNASERGVTLRDQSRWRRYAEHDLCSLLHYKQHPPTDGYKEAFRWTDYCRMNQAFADKISEVYRPGDVVLVHDYYLMLLPELLRQRHHDIRVAFFLHTPFPSSELVRCLARRKQILQGVLGSDLIAFQSFDYAQHFANSCSRILGLQASSKAVYMPTRRVQLDITPAGINVPNILLLAWSASVTEKYSMLRRMYAGKKIIVAYDPIDRLGGVDKKLIAFDRFLQMYPEWQDGVVLLQVIGQTTIEDDDGEESRYASSVNALVNEINCKHGSLDHMPIRLHAQSLSTDDYFALLRSGDVALFTSIRDGMSTTSLEYVVCQQNAHGCTIISEFSGTASNLEEAIHINPWNTVGVAEQIHKALGMTAEVRRDMHAALYRRIMQSDVSHWVDSILQRLTSAVHSRDAASGITRSPRLAL</sequence>
<dbReference type="GO" id="GO:0034605">
    <property type="term" value="P:cellular response to heat"/>
    <property type="evidence" value="ECO:0007669"/>
    <property type="project" value="TreeGrafter"/>
</dbReference>
<evidence type="ECO:0000313" key="1">
    <source>
        <dbReference type="EMBL" id="GAO14385.1"/>
    </source>
</evidence>
<dbReference type="AlphaFoldDB" id="A0A1B5KV41"/>
<dbReference type="GO" id="GO:0003825">
    <property type="term" value="F:alpha,alpha-trehalose-phosphate synthase (UDP-forming) activity"/>
    <property type="evidence" value="ECO:0007669"/>
    <property type="project" value="TreeGrafter"/>
</dbReference>
<dbReference type="GO" id="GO:0031505">
    <property type="term" value="P:fungal-type cell wall organization"/>
    <property type="evidence" value="ECO:0007669"/>
    <property type="project" value="TreeGrafter"/>
</dbReference>
<dbReference type="SUPFAM" id="SSF53756">
    <property type="entry name" value="UDP-Glycosyltransferase/glycogen phosphorylase"/>
    <property type="match status" value="1"/>
</dbReference>
<reference evidence="2" key="1">
    <citation type="journal article" date="2016" name="Genome Announc.">
        <title>Genome sequence of Ustilaginoidea virens IPU010, a rice pathogenic fungus causing false smut.</title>
        <authorList>
            <person name="Kumagai T."/>
            <person name="Ishii T."/>
            <person name="Terai G."/>
            <person name="Umemura M."/>
            <person name="Machida M."/>
            <person name="Asai K."/>
        </authorList>
    </citation>
    <scope>NUCLEOTIDE SEQUENCE [LARGE SCALE GENOMIC DNA]</scope>
    <source>
        <strain evidence="2">IPU010</strain>
    </source>
</reference>
<name>A0A1B5KV41_USTVR</name>
<dbReference type="GO" id="GO:0005946">
    <property type="term" value="C:alpha,alpha-trehalose-phosphate synthase complex (UDP-forming)"/>
    <property type="evidence" value="ECO:0007669"/>
    <property type="project" value="TreeGrafter"/>
</dbReference>
<dbReference type="PANTHER" id="PTHR10788:SF123">
    <property type="entry name" value="TREHALOSE-PHOSPHATASE"/>
    <property type="match status" value="1"/>
</dbReference>
<gene>
    <name evidence="1" type="ORF">UVI_02055110</name>
</gene>
<dbReference type="InterPro" id="IPR001830">
    <property type="entry name" value="Glyco_trans_20"/>
</dbReference>
<evidence type="ECO:0000313" key="2">
    <source>
        <dbReference type="Proteomes" id="UP000054053"/>
    </source>
</evidence>
<dbReference type="PANTHER" id="PTHR10788">
    <property type="entry name" value="TREHALOSE-6-PHOSPHATE SYNTHASE"/>
    <property type="match status" value="1"/>
</dbReference>
<organism evidence="1 2">
    <name type="scientific">Ustilaginoidea virens</name>
    <name type="common">Rice false smut fungus</name>
    <name type="synonym">Villosiclava virens</name>
    <dbReference type="NCBI Taxonomy" id="1159556"/>
    <lineage>
        <taxon>Eukaryota</taxon>
        <taxon>Fungi</taxon>
        <taxon>Dikarya</taxon>
        <taxon>Ascomycota</taxon>
        <taxon>Pezizomycotina</taxon>
        <taxon>Sordariomycetes</taxon>
        <taxon>Hypocreomycetidae</taxon>
        <taxon>Hypocreales</taxon>
        <taxon>Clavicipitaceae</taxon>
        <taxon>Ustilaginoidea</taxon>
    </lineage>
</organism>
<dbReference type="GO" id="GO:0005992">
    <property type="term" value="P:trehalose biosynthetic process"/>
    <property type="evidence" value="ECO:0007669"/>
    <property type="project" value="InterPro"/>
</dbReference>
<dbReference type="GO" id="GO:0005829">
    <property type="term" value="C:cytosol"/>
    <property type="evidence" value="ECO:0007669"/>
    <property type="project" value="TreeGrafter"/>
</dbReference>
<dbReference type="EMBL" id="BBTG02000045">
    <property type="protein sequence ID" value="GAO14385.1"/>
    <property type="molecule type" value="Genomic_DNA"/>
</dbReference>